<dbReference type="InterPro" id="IPR000182">
    <property type="entry name" value="GNAT_dom"/>
</dbReference>
<dbReference type="InterPro" id="IPR016181">
    <property type="entry name" value="Acyl_CoA_acyltransferase"/>
</dbReference>
<keyword evidence="5" id="KW-1185">Reference proteome</keyword>
<protein>
    <submittedName>
        <fullName evidence="4">Putative GNAT family acetyltransferase</fullName>
    </submittedName>
</protein>
<dbReference type="SUPFAM" id="SSF55729">
    <property type="entry name" value="Acyl-CoA N-acyltransferases (Nat)"/>
    <property type="match status" value="1"/>
</dbReference>
<accession>A0A4Q7NCF5</accession>
<reference evidence="4 5" key="1">
    <citation type="submission" date="2019-02" db="EMBL/GenBank/DDBJ databases">
        <title>Genomic Encyclopedia of Type Strains, Phase IV (KMG-IV): sequencing the most valuable type-strain genomes for metagenomic binning, comparative biology and taxonomic classification.</title>
        <authorList>
            <person name="Goeker M."/>
        </authorList>
    </citation>
    <scope>NUCLEOTIDE SEQUENCE [LARGE SCALE GENOMIC DNA]</scope>
    <source>
        <strain evidence="4 5">K24</strain>
    </source>
</reference>
<feature type="domain" description="N-acetyltransferase" evidence="3">
    <location>
        <begin position="18"/>
        <end position="161"/>
    </location>
</feature>
<evidence type="ECO:0000313" key="5">
    <source>
        <dbReference type="Proteomes" id="UP000292445"/>
    </source>
</evidence>
<dbReference type="AlphaFoldDB" id="A0A4Q7NCF5"/>
<keyword evidence="1 4" id="KW-0808">Transferase</keyword>
<dbReference type="Gene3D" id="3.40.630.30">
    <property type="match status" value="1"/>
</dbReference>
<dbReference type="PROSITE" id="PS51186">
    <property type="entry name" value="GNAT"/>
    <property type="match status" value="1"/>
</dbReference>
<dbReference type="CDD" id="cd04301">
    <property type="entry name" value="NAT_SF"/>
    <property type="match status" value="1"/>
</dbReference>
<proteinExistence type="predicted"/>
<dbReference type="Pfam" id="PF00583">
    <property type="entry name" value="Acetyltransf_1"/>
    <property type="match status" value="1"/>
</dbReference>
<gene>
    <name evidence="4" type="ORF">EV675_3203</name>
</gene>
<evidence type="ECO:0000256" key="1">
    <source>
        <dbReference type="ARBA" id="ARBA00022679"/>
    </source>
</evidence>
<dbReference type="GO" id="GO:0016747">
    <property type="term" value="F:acyltransferase activity, transferring groups other than amino-acyl groups"/>
    <property type="evidence" value="ECO:0007669"/>
    <property type="project" value="InterPro"/>
</dbReference>
<dbReference type="PANTHER" id="PTHR43877">
    <property type="entry name" value="AMINOALKYLPHOSPHONATE N-ACETYLTRANSFERASE-RELATED-RELATED"/>
    <property type="match status" value="1"/>
</dbReference>
<evidence type="ECO:0000256" key="2">
    <source>
        <dbReference type="ARBA" id="ARBA00023315"/>
    </source>
</evidence>
<dbReference type="InterPro" id="IPR050832">
    <property type="entry name" value="Bact_Acetyltransf"/>
</dbReference>
<sequence length="161" mass="18336">MILLNWRLYDKDIPMSTFRLRLLDSDQDYQAGFSVMRELRPHLTDAATFAAQARRQGEQGYRLLAAWQGSEVKGLAGYRLQENLIYGRFLYVDDLVVTAEARRHGVGGQLIEAAREEARRQGCAHFVLDTGLGNALGQRFYFRQGLLAKGMHFCQPLEVRA</sequence>
<dbReference type="Proteomes" id="UP000292445">
    <property type="component" value="Unassembled WGS sequence"/>
</dbReference>
<evidence type="ECO:0000259" key="3">
    <source>
        <dbReference type="PROSITE" id="PS51186"/>
    </source>
</evidence>
<keyword evidence="2" id="KW-0012">Acyltransferase</keyword>
<dbReference type="PANTHER" id="PTHR43877:SF2">
    <property type="entry name" value="AMINOALKYLPHOSPHONATE N-ACETYLTRANSFERASE-RELATED"/>
    <property type="match status" value="1"/>
</dbReference>
<name>A0A4Q7NCF5_9BURK</name>
<organism evidence="4 5">
    <name type="scientific">Pigmentiphaga kullae</name>
    <dbReference type="NCBI Taxonomy" id="151784"/>
    <lineage>
        <taxon>Bacteria</taxon>
        <taxon>Pseudomonadati</taxon>
        <taxon>Pseudomonadota</taxon>
        <taxon>Betaproteobacteria</taxon>
        <taxon>Burkholderiales</taxon>
        <taxon>Alcaligenaceae</taxon>
        <taxon>Pigmentiphaga</taxon>
    </lineage>
</organism>
<evidence type="ECO:0000313" key="4">
    <source>
        <dbReference type="EMBL" id="RZS80593.1"/>
    </source>
</evidence>
<comment type="caution">
    <text evidence="4">The sequence shown here is derived from an EMBL/GenBank/DDBJ whole genome shotgun (WGS) entry which is preliminary data.</text>
</comment>
<dbReference type="EMBL" id="SGXC01000002">
    <property type="protein sequence ID" value="RZS80593.1"/>
    <property type="molecule type" value="Genomic_DNA"/>
</dbReference>